<feature type="transmembrane region" description="Helical" evidence="1">
    <location>
        <begin position="252"/>
        <end position="280"/>
    </location>
</feature>
<evidence type="ECO:0000313" key="3">
    <source>
        <dbReference type="Proteomes" id="UP000644727"/>
    </source>
</evidence>
<evidence type="ECO:0000256" key="1">
    <source>
        <dbReference type="SAM" id="Phobius"/>
    </source>
</evidence>
<proteinExistence type="predicted"/>
<feature type="transmembrane region" description="Helical" evidence="1">
    <location>
        <begin position="665"/>
        <end position="689"/>
    </location>
</feature>
<dbReference type="RefSeq" id="WP_228018421.1">
    <property type="nucleotide sequence ID" value="NZ_JADEYR010000001.1"/>
</dbReference>
<feature type="transmembrane region" description="Helical" evidence="1">
    <location>
        <begin position="341"/>
        <end position="360"/>
    </location>
</feature>
<gene>
    <name evidence="2" type="ORF">IOE58_00275</name>
</gene>
<feature type="transmembrane region" description="Helical" evidence="1">
    <location>
        <begin position="204"/>
        <end position="231"/>
    </location>
</feature>
<feature type="transmembrane region" description="Helical" evidence="1">
    <location>
        <begin position="622"/>
        <end position="644"/>
    </location>
</feature>
<keyword evidence="1" id="KW-0812">Transmembrane</keyword>
<keyword evidence="3" id="KW-1185">Reference proteome</keyword>
<dbReference type="Proteomes" id="UP000644727">
    <property type="component" value="Unassembled WGS sequence"/>
</dbReference>
<protein>
    <recommendedName>
        <fullName evidence="4">ABC transporter permease</fullName>
    </recommendedName>
</protein>
<evidence type="ECO:0000313" key="2">
    <source>
        <dbReference type="EMBL" id="MBE9402702.1"/>
    </source>
</evidence>
<organism evidence="2 3">
    <name type="scientific">Brachybacterium epidermidis</name>
    <dbReference type="NCBI Taxonomy" id="2781983"/>
    <lineage>
        <taxon>Bacteria</taxon>
        <taxon>Bacillati</taxon>
        <taxon>Actinomycetota</taxon>
        <taxon>Actinomycetes</taxon>
        <taxon>Micrococcales</taxon>
        <taxon>Dermabacteraceae</taxon>
        <taxon>Brachybacterium</taxon>
    </lineage>
</organism>
<sequence length="746" mass="79209">MSIGRSTPQAATMFRLGWRGDATHFERRIASAMIALATAAMVLSTGFLGIICATFQERLETDHSRIADGWFSGEDATAEGARWRIVADAVEDRWVDVIIVVPEESTPLPPGLEAWPEPGTVVLSPALAAHPDGAIIAERYGVLSQQQVQGDGLVSPQERIAYVRPSAATEQQTFGYSVSSFGMPSPVELTSEGLTGGPARQRGIWNITIGFTLGVIAPALLFMAIASRTASARRDQRRQMLHILGAGRREDLAFLLGVFAVPFTAGITSAGAVITALMVFDLYIPIGRYTIQSADLRAHLLWVIGAVLLGASIAAAMLLGLNQLRRHRGTRPRSSQRPDKLRQMLPLPLAAVAMIIAWLNTGRWELSALRLFVTYGGIAAVAICLPGFIGIITSLAARALAAWGQRYGSVSALVAGRLMMADPGAVRRLSAGMALVIILVAHLMTLGTMTTSAFREAAALRDRFGDSLLVLDTSRSGDEAPQLVDDALSGNGDVIAVMTQYGNSPSDPVRATVTGSCDALRALGLPCTDGPLETSDRVDDDRGRWMLGGIDEVQIAVGSAWDISPDGEAPAIYAVSLDGEDLPREEIAIELSQQVLPRPELSNIGEEWLLGYWTGYDSFYRWHPLIAVVATVLLALAISGVVLGDSDGASDRLGVLSMWAPGPGLSLGVAVGRVLIPLLAAIVTGGVTAFATTFPYTLPPFNGFLPPGYFLATSVLPVLAALVMAAIAALAQHRALRRWRPGASSA</sequence>
<evidence type="ECO:0008006" key="4">
    <source>
        <dbReference type="Google" id="ProtNLM"/>
    </source>
</evidence>
<accession>A0ABR9VWY3</accession>
<dbReference type="EMBL" id="JADEYR010000001">
    <property type="protein sequence ID" value="MBE9402702.1"/>
    <property type="molecule type" value="Genomic_DNA"/>
</dbReference>
<feature type="transmembrane region" description="Helical" evidence="1">
    <location>
        <begin position="29"/>
        <end position="51"/>
    </location>
</feature>
<keyword evidence="1" id="KW-1133">Transmembrane helix</keyword>
<feature type="transmembrane region" description="Helical" evidence="1">
    <location>
        <begin position="429"/>
        <end position="454"/>
    </location>
</feature>
<comment type="caution">
    <text evidence="2">The sequence shown here is derived from an EMBL/GenBank/DDBJ whole genome shotgun (WGS) entry which is preliminary data.</text>
</comment>
<name>A0ABR9VWY3_9MICO</name>
<keyword evidence="1" id="KW-0472">Membrane</keyword>
<reference evidence="2 3" key="1">
    <citation type="submission" date="2020-10" db="EMBL/GenBank/DDBJ databases">
        <title>Draft genome and description of Brachybacterium epidermidis sp nov.</title>
        <authorList>
            <person name="Boxberger M."/>
            <person name="La Scola B."/>
        </authorList>
    </citation>
    <scope>NUCLEOTIDE SEQUENCE [LARGE SCALE GENOMIC DNA]</scope>
    <source>
        <strain evidence="2 3">Marseille-Q2903</strain>
    </source>
</reference>
<feature type="transmembrane region" description="Helical" evidence="1">
    <location>
        <begin position="709"/>
        <end position="731"/>
    </location>
</feature>
<feature type="transmembrane region" description="Helical" evidence="1">
    <location>
        <begin position="372"/>
        <end position="397"/>
    </location>
</feature>
<feature type="transmembrane region" description="Helical" evidence="1">
    <location>
        <begin position="300"/>
        <end position="321"/>
    </location>
</feature>